<dbReference type="EMBL" id="BDGG01000001">
    <property type="protein sequence ID" value="GAU87924.1"/>
    <property type="molecule type" value="Genomic_DNA"/>
</dbReference>
<evidence type="ECO:0000313" key="4">
    <source>
        <dbReference type="Proteomes" id="UP000186922"/>
    </source>
</evidence>
<sequence length="285" mass="32063">MTTANCTLLRLIDESGKRLDNLSAYDFYTAWQKYDVDGSGFIENTELEGFLKEYLFNIAGLSNQESITSQGCRELADAFLTKHDRDKDGKISISELSAILPTDQTFLLIFRFDNPLDSSEDFMKKWKKYDTDKSGYIEAGELTGFLKDVMKNKLNDAKVDEYCNSILEIFDANKDGKLSLGEALQLLPVKENFLRTAKKTTNLSSLDAGQIQKLFVQYDRDGDGEITAAELDGLCTDIVRMTKKNFDHSDVETLKDTILKGCDIDNNGKIDAKEMLMIIQTIAKG</sequence>
<evidence type="ECO:0000259" key="2">
    <source>
        <dbReference type="PROSITE" id="PS50222"/>
    </source>
</evidence>
<comment type="caution">
    <text evidence="3">The sequence shown here is derived from an EMBL/GenBank/DDBJ whole genome shotgun (WGS) entry which is preliminary data.</text>
</comment>
<feature type="domain" description="EF-hand" evidence="2">
    <location>
        <begin position="26"/>
        <end position="57"/>
    </location>
</feature>
<dbReference type="InterPro" id="IPR011992">
    <property type="entry name" value="EF-hand-dom_pair"/>
</dbReference>
<reference evidence="3 4" key="1">
    <citation type="journal article" date="2016" name="Nat. Commun.">
        <title>Extremotolerant tardigrade genome and improved radiotolerance of human cultured cells by tardigrade-unique protein.</title>
        <authorList>
            <person name="Hashimoto T."/>
            <person name="Horikawa D.D."/>
            <person name="Saito Y."/>
            <person name="Kuwahara H."/>
            <person name="Kozuka-Hata H."/>
            <person name="Shin-I T."/>
            <person name="Minakuchi Y."/>
            <person name="Ohishi K."/>
            <person name="Motoyama A."/>
            <person name="Aizu T."/>
            <person name="Enomoto A."/>
            <person name="Kondo K."/>
            <person name="Tanaka S."/>
            <person name="Hara Y."/>
            <person name="Koshikawa S."/>
            <person name="Sagara H."/>
            <person name="Miura T."/>
            <person name="Yokobori S."/>
            <person name="Miyagawa K."/>
            <person name="Suzuki Y."/>
            <person name="Kubo T."/>
            <person name="Oyama M."/>
            <person name="Kohara Y."/>
            <person name="Fujiyama A."/>
            <person name="Arakawa K."/>
            <person name="Katayama T."/>
            <person name="Toyoda A."/>
            <person name="Kunieda T."/>
        </authorList>
    </citation>
    <scope>NUCLEOTIDE SEQUENCE [LARGE SCALE GENOMIC DNA]</scope>
    <source>
        <strain evidence="3 4">YOKOZUNA-1</strain>
    </source>
</reference>
<dbReference type="InterPro" id="IPR002048">
    <property type="entry name" value="EF_hand_dom"/>
</dbReference>
<keyword evidence="1" id="KW-0106">Calcium</keyword>
<dbReference type="GO" id="GO:0005829">
    <property type="term" value="C:cytosol"/>
    <property type="evidence" value="ECO:0007669"/>
    <property type="project" value="TreeGrafter"/>
</dbReference>
<proteinExistence type="predicted"/>
<dbReference type="Proteomes" id="UP000186922">
    <property type="component" value="Unassembled WGS sequence"/>
</dbReference>
<dbReference type="SUPFAM" id="SSF47473">
    <property type="entry name" value="EF-hand"/>
    <property type="match status" value="2"/>
</dbReference>
<dbReference type="InterPro" id="IPR051001">
    <property type="entry name" value="Calbindin_Ca-bind"/>
</dbReference>
<dbReference type="GO" id="GO:0005509">
    <property type="term" value="F:calcium ion binding"/>
    <property type="evidence" value="ECO:0007669"/>
    <property type="project" value="InterPro"/>
</dbReference>
<dbReference type="PANTHER" id="PTHR19972:SF10">
    <property type="entry name" value="CALBINDIN-32"/>
    <property type="match status" value="1"/>
</dbReference>
<dbReference type="Gene3D" id="1.10.238.10">
    <property type="entry name" value="EF-hand"/>
    <property type="match status" value="3"/>
</dbReference>
<protein>
    <recommendedName>
        <fullName evidence="2">EF-hand domain-containing protein</fullName>
    </recommendedName>
</protein>
<organism evidence="3 4">
    <name type="scientific">Ramazzottius varieornatus</name>
    <name type="common">Water bear</name>
    <name type="synonym">Tardigrade</name>
    <dbReference type="NCBI Taxonomy" id="947166"/>
    <lineage>
        <taxon>Eukaryota</taxon>
        <taxon>Metazoa</taxon>
        <taxon>Ecdysozoa</taxon>
        <taxon>Tardigrada</taxon>
        <taxon>Eutardigrada</taxon>
        <taxon>Parachela</taxon>
        <taxon>Hypsibioidea</taxon>
        <taxon>Ramazzottiidae</taxon>
        <taxon>Ramazzottius</taxon>
    </lineage>
</organism>
<dbReference type="GO" id="GO:0099509">
    <property type="term" value="P:regulation of presynaptic cytosolic calcium ion concentration"/>
    <property type="evidence" value="ECO:0007669"/>
    <property type="project" value="TreeGrafter"/>
</dbReference>
<feature type="domain" description="EF-hand" evidence="2">
    <location>
        <begin position="250"/>
        <end position="285"/>
    </location>
</feature>
<feature type="domain" description="EF-hand" evidence="2">
    <location>
        <begin position="117"/>
        <end position="152"/>
    </location>
</feature>
<dbReference type="InterPro" id="IPR018247">
    <property type="entry name" value="EF_Hand_1_Ca_BS"/>
</dbReference>
<name>A0A1D1UDQ4_RAMVA</name>
<dbReference type="GO" id="GO:0030425">
    <property type="term" value="C:dendrite"/>
    <property type="evidence" value="ECO:0007669"/>
    <property type="project" value="TreeGrafter"/>
</dbReference>
<dbReference type="GO" id="GO:0005634">
    <property type="term" value="C:nucleus"/>
    <property type="evidence" value="ECO:0007669"/>
    <property type="project" value="TreeGrafter"/>
</dbReference>
<dbReference type="PANTHER" id="PTHR19972">
    <property type="entry name" value="CALBINDIN"/>
    <property type="match status" value="1"/>
</dbReference>
<dbReference type="AlphaFoldDB" id="A0A1D1UDQ4"/>
<feature type="domain" description="EF-hand" evidence="2">
    <location>
        <begin position="158"/>
        <end position="193"/>
    </location>
</feature>
<dbReference type="STRING" id="947166.A0A1D1UDQ4"/>
<evidence type="ECO:0000256" key="1">
    <source>
        <dbReference type="ARBA" id="ARBA00022837"/>
    </source>
</evidence>
<dbReference type="GO" id="GO:1900271">
    <property type="term" value="P:regulation of long-term synaptic potentiation"/>
    <property type="evidence" value="ECO:0007669"/>
    <property type="project" value="TreeGrafter"/>
</dbReference>
<feature type="domain" description="EF-hand" evidence="2">
    <location>
        <begin position="206"/>
        <end position="241"/>
    </location>
</feature>
<gene>
    <name evidence="3" type="primary">RvY_00710-1</name>
    <name evidence="3" type="synonym">RvY_00710.1</name>
    <name evidence="3" type="ORF">RvY_00710</name>
</gene>
<dbReference type="SMART" id="SM00054">
    <property type="entry name" value="EFh"/>
    <property type="match status" value="6"/>
</dbReference>
<keyword evidence="4" id="KW-1185">Reference proteome</keyword>
<accession>A0A1D1UDQ4</accession>
<feature type="domain" description="EF-hand" evidence="2">
    <location>
        <begin position="71"/>
        <end position="106"/>
    </location>
</feature>
<evidence type="ECO:0000313" key="3">
    <source>
        <dbReference type="EMBL" id="GAU87924.1"/>
    </source>
</evidence>
<dbReference type="PROSITE" id="PS00018">
    <property type="entry name" value="EF_HAND_1"/>
    <property type="match status" value="5"/>
</dbReference>
<dbReference type="GO" id="GO:0043195">
    <property type="term" value="C:terminal bouton"/>
    <property type="evidence" value="ECO:0007669"/>
    <property type="project" value="TreeGrafter"/>
</dbReference>
<dbReference type="OrthoDB" id="428774at2759"/>
<dbReference type="PROSITE" id="PS50222">
    <property type="entry name" value="EF_HAND_2"/>
    <property type="match status" value="6"/>
</dbReference>
<dbReference type="Pfam" id="PF13499">
    <property type="entry name" value="EF-hand_7"/>
    <property type="match status" value="3"/>
</dbReference>